<dbReference type="EC" id="3.6.1.1" evidence="2"/>
<keyword evidence="6" id="KW-0732">Signal</keyword>
<dbReference type="GO" id="GO:0005737">
    <property type="term" value="C:cytoplasm"/>
    <property type="evidence" value="ECO:0007669"/>
    <property type="project" value="InterPro"/>
</dbReference>
<organism evidence="7 8">
    <name type="scientific">Marinigracilibium pacificum</name>
    <dbReference type="NCBI Taxonomy" id="2729599"/>
    <lineage>
        <taxon>Bacteria</taxon>
        <taxon>Pseudomonadati</taxon>
        <taxon>Bacteroidota</taxon>
        <taxon>Cytophagia</taxon>
        <taxon>Cytophagales</taxon>
        <taxon>Flammeovirgaceae</taxon>
        <taxon>Marinigracilibium</taxon>
    </lineage>
</organism>
<dbReference type="Pfam" id="PF00719">
    <property type="entry name" value="Pyrophosphatase"/>
    <property type="match status" value="1"/>
</dbReference>
<evidence type="ECO:0000256" key="2">
    <source>
        <dbReference type="ARBA" id="ARBA00012146"/>
    </source>
</evidence>
<name>A0A848J2M8_9BACT</name>
<feature type="signal peptide" evidence="6">
    <location>
        <begin position="1"/>
        <end position="17"/>
    </location>
</feature>
<dbReference type="Proteomes" id="UP000559010">
    <property type="component" value="Unassembled WGS sequence"/>
</dbReference>
<evidence type="ECO:0000256" key="3">
    <source>
        <dbReference type="ARBA" id="ARBA00022723"/>
    </source>
</evidence>
<comment type="caution">
    <text evidence="7">The sequence shown here is derived from an EMBL/GenBank/DDBJ whole genome shotgun (WGS) entry which is preliminary data.</text>
</comment>
<dbReference type="AlphaFoldDB" id="A0A848J2M8"/>
<dbReference type="RefSeq" id="WP_169683655.1">
    <property type="nucleotide sequence ID" value="NZ_JABBNU010000010.1"/>
</dbReference>
<dbReference type="InterPro" id="IPR036649">
    <property type="entry name" value="Pyrophosphatase_sf"/>
</dbReference>
<keyword evidence="4" id="KW-0378">Hydrolase</keyword>
<dbReference type="PROSITE" id="PS00387">
    <property type="entry name" value="PPASE"/>
    <property type="match status" value="1"/>
</dbReference>
<dbReference type="InterPro" id="IPR008162">
    <property type="entry name" value="Pyrophosphatase"/>
</dbReference>
<comment type="cofactor">
    <cofactor evidence="1">
        <name>Mg(2+)</name>
        <dbReference type="ChEBI" id="CHEBI:18420"/>
    </cofactor>
</comment>
<evidence type="ECO:0000256" key="1">
    <source>
        <dbReference type="ARBA" id="ARBA00001946"/>
    </source>
</evidence>
<dbReference type="GO" id="GO:0004427">
    <property type="term" value="F:inorganic diphosphate phosphatase activity"/>
    <property type="evidence" value="ECO:0007669"/>
    <property type="project" value="UniProtKB-EC"/>
</dbReference>
<evidence type="ECO:0000313" key="7">
    <source>
        <dbReference type="EMBL" id="NMM49981.1"/>
    </source>
</evidence>
<reference evidence="7 8" key="1">
    <citation type="submission" date="2020-04" db="EMBL/GenBank/DDBJ databases">
        <title>Flammeovirgaceae bacterium KN852 isolated from deep sea.</title>
        <authorList>
            <person name="Zhang D.-C."/>
        </authorList>
    </citation>
    <scope>NUCLEOTIDE SEQUENCE [LARGE SCALE GENOMIC DNA]</scope>
    <source>
        <strain evidence="7 8">KN852</strain>
    </source>
</reference>
<dbReference type="EMBL" id="JABBNU010000010">
    <property type="protein sequence ID" value="NMM49981.1"/>
    <property type="molecule type" value="Genomic_DNA"/>
</dbReference>
<proteinExistence type="predicted"/>
<dbReference type="SUPFAM" id="SSF50324">
    <property type="entry name" value="Inorganic pyrophosphatase"/>
    <property type="match status" value="1"/>
</dbReference>
<evidence type="ECO:0000256" key="4">
    <source>
        <dbReference type="ARBA" id="ARBA00022801"/>
    </source>
</evidence>
<keyword evidence="3" id="KW-0479">Metal-binding</keyword>
<feature type="chain" id="PRO_5032997813" description="inorganic diphosphatase" evidence="6">
    <location>
        <begin position="18"/>
        <end position="186"/>
    </location>
</feature>
<evidence type="ECO:0000256" key="6">
    <source>
        <dbReference type="SAM" id="SignalP"/>
    </source>
</evidence>
<dbReference type="GO" id="GO:0006796">
    <property type="term" value="P:phosphate-containing compound metabolic process"/>
    <property type="evidence" value="ECO:0007669"/>
    <property type="project" value="InterPro"/>
</dbReference>
<evidence type="ECO:0000313" key="8">
    <source>
        <dbReference type="Proteomes" id="UP000559010"/>
    </source>
</evidence>
<sequence>MKLIYLFLLLIPSALFSQTQPIEMMVEIPAGTIEKYEVNKTTGLIEQDSVDGKPRVIDYLGYPGNYGYIKGTLLSKSDGGDGDPLDVILLSGSVSKGTILEIIPIGVLRLKDNGESDDKILAVPLGHPKNNLQNLNTFEELMAKYPSIAEIIKSWFLNYKGKGKTKFLGWEDEVFALDLIDASRVD</sequence>
<dbReference type="Gene3D" id="3.90.80.10">
    <property type="entry name" value="Inorganic pyrophosphatase"/>
    <property type="match status" value="1"/>
</dbReference>
<accession>A0A848J2M8</accession>
<gene>
    <name evidence="7" type="ORF">HH304_16360</name>
</gene>
<keyword evidence="8" id="KW-1185">Reference proteome</keyword>
<protein>
    <recommendedName>
        <fullName evidence="2">inorganic diphosphatase</fullName>
        <ecNumber evidence="2">3.6.1.1</ecNumber>
    </recommendedName>
</protein>
<dbReference type="GO" id="GO:0000287">
    <property type="term" value="F:magnesium ion binding"/>
    <property type="evidence" value="ECO:0007669"/>
    <property type="project" value="InterPro"/>
</dbReference>
<evidence type="ECO:0000256" key="5">
    <source>
        <dbReference type="ARBA" id="ARBA00022842"/>
    </source>
</evidence>
<keyword evidence="5" id="KW-0460">Magnesium</keyword>
<dbReference type="PANTHER" id="PTHR10286">
    <property type="entry name" value="INORGANIC PYROPHOSPHATASE"/>
    <property type="match status" value="1"/>
</dbReference>